<dbReference type="EMBL" id="BAAAPZ010000007">
    <property type="protein sequence ID" value="GAA2097579.1"/>
    <property type="molecule type" value="Genomic_DNA"/>
</dbReference>
<dbReference type="PANTHER" id="PTHR28152:SF1">
    <property type="entry name" value="HYDROXYACYL-THIOESTER DEHYDRATASE TYPE 2, MITOCHONDRIAL"/>
    <property type="match status" value="1"/>
</dbReference>
<accession>A0ABN2WRD8</accession>
<dbReference type="RefSeq" id="WP_344336961.1">
    <property type="nucleotide sequence ID" value="NZ_BAAAPZ010000007.1"/>
</dbReference>
<dbReference type="Proteomes" id="UP001500984">
    <property type="component" value="Unassembled WGS sequence"/>
</dbReference>
<protein>
    <submittedName>
        <fullName evidence="3">MaoC family dehydratase N-terminal domain-containing protein</fullName>
    </submittedName>
</protein>
<feature type="compositionally biased region" description="Low complexity" evidence="1">
    <location>
        <begin position="1"/>
        <end position="10"/>
    </location>
</feature>
<evidence type="ECO:0000313" key="4">
    <source>
        <dbReference type="Proteomes" id="UP001500984"/>
    </source>
</evidence>
<proteinExistence type="predicted"/>
<evidence type="ECO:0000313" key="3">
    <source>
        <dbReference type="EMBL" id="GAA2097579.1"/>
    </source>
</evidence>
<dbReference type="InterPro" id="IPR039569">
    <property type="entry name" value="FAS1-like_DH_region"/>
</dbReference>
<comment type="caution">
    <text evidence="3">The sequence shown here is derived from an EMBL/GenBank/DDBJ whole genome shotgun (WGS) entry which is preliminary data.</text>
</comment>
<organism evidence="3 4">
    <name type="scientific">Brevibacterium salitolerans</name>
    <dbReference type="NCBI Taxonomy" id="1403566"/>
    <lineage>
        <taxon>Bacteria</taxon>
        <taxon>Bacillati</taxon>
        <taxon>Actinomycetota</taxon>
        <taxon>Actinomycetes</taxon>
        <taxon>Micrococcales</taxon>
        <taxon>Brevibacteriaceae</taxon>
        <taxon>Brevibacterium</taxon>
    </lineage>
</organism>
<feature type="domain" description="FAS1-like dehydratase" evidence="2">
    <location>
        <begin position="75"/>
        <end position="156"/>
    </location>
</feature>
<feature type="compositionally biased region" description="Gly residues" evidence="1">
    <location>
        <begin position="11"/>
        <end position="22"/>
    </location>
</feature>
<evidence type="ECO:0000256" key="1">
    <source>
        <dbReference type="SAM" id="MobiDB-lite"/>
    </source>
</evidence>
<dbReference type="PANTHER" id="PTHR28152">
    <property type="entry name" value="HYDROXYACYL-THIOESTER DEHYDRATASE TYPE 2, MITOCHONDRIAL"/>
    <property type="match status" value="1"/>
</dbReference>
<dbReference type="Pfam" id="PF13452">
    <property type="entry name" value="FAS1_DH_region"/>
    <property type="match status" value="1"/>
</dbReference>
<dbReference type="Gene3D" id="3.10.129.10">
    <property type="entry name" value="Hotdog Thioesterase"/>
    <property type="match status" value="1"/>
</dbReference>
<dbReference type="InterPro" id="IPR029069">
    <property type="entry name" value="HotDog_dom_sf"/>
</dbReference>
<feature type="region of interest" description="Disordered" evidence="1">
    <location>
        <begin position="169"/>
        <end position="192"/>
    </location>
</feature>
<name>A0ABN2WRD8_9MICO</name>
<keyword evidence="4" id="KW-1185">Reference proteome</keyword>
<dbReference type="SUPFAM" id="SSF54637">
    <property type="entry name" value="Thioesterase/thiol ester dehydrase-isomerase"/>
    <property type="match status" value="2"/>
</dbReference>
<gene>
    <name evidence="3" type="ORF">GCM10009823_18320</name>
</gene>
<dbReference type="InterPro" id="IPR052741">
    <property type="entry name" value="Mitochondrial_HTD2"/>
</dbReference>
<feature type="region of interest" description="Disordered" evidence="1">
    <location>
        <begin position="1"/>
        <end position="30"/>
    </location>
</feature>
<evidence type="ECO:0000259" key="2">
    <source>
        <dbReference type="Pfam" id="PF13452"/>
    </source>
</evidence>
<reference evidence="3 4" key="1">
    <citation type="journal article" date="2019" name="Int. J. Syst. Evol. Microbiol.">
        <title>The Global Catalogue of Microorganisms (GCM) 10K type strain sequencing project: providing services to taxonomists for standard genome sequencing and annotation.</title>
        <authorList>
            <consortium name="The Broad Institute Genomics Platform"/>
            <consortium name="The Broad Institute Genome Sequencing Center for Infectious Disease"/>
            <person name="Wu L."/>
            <person name="Ma J."/>
        </authorList>
    </citation>
    <scope>NUCLEOTIDE SEQUENCE [LARGE SCALE GENOMIC DNA]</scope>
    <source>
        <strain evidence="3 4">JCM 15900</strain>
    </source>
</reference>
<sequence length="316" mass="34127">MDVQASSTAPGTGGAGQAGSDGGQPLPDYSEWIGRTETLTDVAAPSVALRLGAVLDRPADPERVFPVGHWLHFTPDAAMSELGPDGHPRLGGFMPPLPFPRRMWAGSRIAYHAPIRVGQSLEKTTTIEAVTPKEGRSGRLCFVELRHDVSADGARALTEHQTIVYKEAVPVDPEGPGPARPPRADGPAPEGWDWAEEKRTNEVMLFRYSALTFNSHRIHYDLPYATQEEGYPGLVVHGPLSATMLMDSFLQRHPDAQVLTFDFSARSPLFVGEQTFMCGRETAPEDGSAEEGVRTQELAVVGPGGAVCVKATLTHR</sequence>